<evidence type="ECO:0000313" key="4">
    <source>
        <dbReference type="Proteomes" id="UP000281498"/>
    </source>
</evidence>
<dbReference type="OrthoDB" id="8881899at2"/>
<keyword evidence="2" id="KW-0732">Signal</keyword>
<protein>
    <recommendedName>
        <fullName evidence="5">Transporter</fullName>
    </recommendedName>
</protein>
<dbReference type="PIRSF" id="PIRSF017082">
    <property type="entry name" value="YflP"/>
    <property type="match status" value="1"/>
</dbReference>
<dbReference type="RefSeq" id="WP_110935739.1">
    <property type="nucleotide sequence ID" value="NZ_KZ614146.1"/>
</dbReference>
<keyword evidence="4" id="KW-1185">Reference proteome</keyword>
<gene>
    <name evidence="3" type="ORF">CR203_14245</name>
</gene>
<name>A0A3A9K298_9BACI</name>
<evidence type="ECO:0000256" key="2">
    <source>
        <dbReference type="SAM" id="SignalP"/>
    </source>
</evidence>
<evidence type="ECO:0008006" key="5">
    <source>
        <dbReference type="Google" id="ProtNLM"/>
    </source>
</evidence>
<dbReference type="Gene3D" id="3.40.190.150">
    <property type="entry name" value="Bordetella uptake gene, domain 1"/>
    <property type="match status" value="1"/>
</dbReference>
<dbReference type="Proteomes" id="UP000281498">
    <property type="component" value="Unassembled WGS sequence"/>
</dbReference>
<feature type="chain" id="PRO_5038447109" description="Transporter" evidence="2">
    <location>
        <begin position="22"/>
        <end position="331"/>
    </location>
</feature>
<feature type="signal peptide" evidence="2">
    <location>
        <begin position="1"/>
        <end position="21"/>
    </location>
</feature>
<dbReference type="SUPFAM" id="SSF53850">
    <property type="entry name" value="Periplasmic binding protein-like II"/>
    <property type="match status" value="1"/>
</dbReference>
<evidence type="ECO:0000313" key="3">
    <source>
        <dbReference type="EMBL" id="RKL66459.1"/>
    </source>
</evidence>
<dbReference type="AlphaFoldDB" id="A0A3A9K298"/>
<dbReference type="InterPro" id="IPR042100">
    <property type="entry name" value="Bug_dom1"/>
</dbReference>
<dbReference type="Pfam" id="PF03401">
    <property type="entry name" value="TctC"/>
    <property type="match status" value="1"/>
</dbReference>
<dbReference type="CDD" id="cd07012">
    <property type="entry name" value="PBP2_Bug_TTT"/>
    <property type="match status" value="1"/>
</dbReference>
<dbReference type="EMBL" id="PDOE01000006">
    <property type="protein sequence ID" value="RKL66459.1"/>
    <property type="molecule type" value="Genomic_DNA"/>
</dbReference>
<dbReference type="Gene3D" id="3.40.190.10">
    <property type="entry name" value="Periplasmic binding protein-like II"/>
    <property type="match status" value="1"/>
</dbReference>
<organism evidence="3 4">
    <name type="scientific">Salipaludibacillus neizhouensis</name>
    <dbReference type="NCBI Taxonomy" id="885475"/>
    <lineage>
        <taxon>Bacteria</taxon>
        <taxon>Bacillati</taxon>
        <taxon>Bacillota</taxon>
        <taxon>Bacilli</taxon>
        <taxon>Bacillales</taxon>
        <taxon>Bacillaceae</taxon>
    </lineage>
</organism>
<dbReference type="PANTHER" id="PTHR42928">
    <property type="entry name" value="TRICARBOXYLATE-BINDING PROTEIN"/>
    <property type="match status" value="1"/>
</dbReference>
<dbReference type="PANTHER" id="PTHR42928:SF5">
    <property type="entry name" value="BLR1237 PROTEIN"/>
    <property type="match status" value="1"/>
</dbReference>
<proteinExistence type="inferred from homology"/>
<reference evidence="3 4" key="1">
    <citation type="submission" date="2017-10" db="EMBL/GenBank/DDBJ databases">
        <title>Bacillus sp. nov., a halophilic bacterium isolated from a Keqin Lake.</title>
        <authorList>
            <person name="Wang H."/>
        </authorList>
    </citation>
    <scope>NUCLEOTIDE SEQUENCE [LARGE SCALE GENOMIC DNA]</scope>
    <source>
        <strain evidence="3 4">KCTC 13187</strain>
    </source>
</reference>
<evidence type="ECO:0000256" key="1">
    <source>
        <dbReference type="ARBA" id="ARBA00006987"/>
    </source>
</evidence>
<accession>A0A3A9K298</accession>
<comment type="caution">
    <text evidence="3">The sequence shown here is derived from an EMBL/GenBank/DDBJ whole genome shotgun (WGS) entry which is preliminary data.</text>
</comment>
<sequence>MKKLMGSILLVGLVSILAACGGGSEQSGGSSDEGVAAETTYPERNIEILVGHGAGGGTDMFTRAVTKELEGILDVNINVVNQEGGAGVIAAKNAFNAPADGYTLVGDAAFPITTAAGTNEQGLEGFIPVARFQSDTYGLWVDPAKYESIDDFIQAAKDNPGKLTIGGTGSMGMDEITVFLLGQAAEVDISFVPMSGSGEMHAGVIGGHLDAMVDEFGPTKALYEDGSVKPLVAFSEEKLEQFPDLPTTVEKGWDLTDGNERGFYIKTGTDPEIIKVLEDAMKTAYDSEEYQKYEEENYLHLREGWLNSEEFTARTEELIEKYTGVMAKLQK</sequence>
<dbReference type="PROSITE" id="PS51257">
    <property type="entry name" value="PROKAR_LIPOPROTEIN"/>
    <property type="match status" value="1"/>
</dbReference>
<comment type="similarity">
    <text evidence="1">Belongs to the UPF0065 (bug) family.</text>
</comment>
<dbReference type="InterPro" id="IPR005064">
    <property type="entry name" value="BUG"/>
</dbReference>